<dbReference type="Proteomes" id="UP001164776">
    <property type="component" value="Unassembled WGS sequence"/>
</dbReference>
<accession>A0A9W8CCI7</accession>
<evidence type="ECO:0000313" key="2">
    <source>
        <dbReference type="Proteomes" id="UP001164776"/>
    </source>
</evidence>
<protein>
    <submittedName>
        <fullName evidence="1">Uncharacterized protein</fullName>
    </submittedName>
</protein>
<dbReference type="AlphaFoldDB" id="A0A9W8CCI7"/>
<sequence>MARPLYRDVLLIGLRPEDLLQSALRREFHKSVEKMMEIRAARRARSAAREDLAGEEESLREEVRESAMIPRLAGQPRCGKGCRYGSMRAAATALRGSNLFGTEEGGLLSVSY</sequence>
<name>A0A9W8CCI7_9POAL</name>
<proteinExistence type="predicted"/>
<comment type="caution">
    <text evidence="1">The sequence shown here is derived from an EMBL/GenBank/DDBJ whole genome shotgun (WGS) entry which is preliminary data.</text>
</comment>
<gene>
    <name evidence="1" type="ORF">BS78_K113500</name>
</gene>
<evidence type="ECO:0000313" key="1">
    <source>
        <dbReference type="EMBL" id="KAJ1254154.1"/>
    </source>
</evidence>
<organism evidence="1 2">
    <name type="scientific">Paspalum vaginatum</name>
    <name type="common">seashore paspalum</name>
    <dbReference type="NCBI Taxonomy" id="158149"/>
    <lineage>
        <taxon>Eukaryota</taxon>
        <taxon>Viridiplantae</taxon>
        <taxon>Streptophyta</taxon>
        <taxon>Embryophyta</taxon>
        <taxon>Tracheophyta</taxon>
        <taxon>Spermatophyta</taxon>
        <taxon>Magnoliopsida</taxon>
        <taxon>Liliopsida</taxon>
        <taxon>Poales</taxon>
        <taxon>Poaceae</taxon>
        <taxon>PACMAD clade</taxon>
        <taxon>Panicoideae</taxon>
        <taxon>Andropogonodae</taxon>
        <taxon>Paspaleae</taxon>
        <taxon>Paspalinae</taxon>
        <taxon>Paspalum</taxon>
    </lineage>
</organism>
<keyword evidence="2" id="KW-1185">Reference proteome</keyword>
<reference evidence="1 2" key="1">
    <citation type="submission" date="2022-10" db="EMBL/GenBank/DDBJ databases">
        <title>WGS assembly of Paspalum vaginatum 540-79.</title>
        <authorList>
            <person name="Sun G."/>
            <person name="Wase N."/>
            <person name="Shu S."/>
            <person name="Jenkins J."/>
            <person name="Zhou B."/>
            <person name="Torres-Rodriguez J."/>
            <person name="Chen C."/>
            <person name="Sandor L."/>
            <person name="Plott C."/>
            <person name="Yoshinga Y."/>
            <person name="Daum C."/>
            <person name="Qi P."/>
            <person name="Barry K."/>
            <person name="Lipzen A."/>
            <person name="Berry L."/>
            <person name="Pedersen C."/>
            <person name="Gottilla T."/>
            <person name="Foltz A."/>
            <person name="Yu H."/>
            <person name="O'Malley R."/>
            <person name="Zhang C."/>
            <person name="Devos K."/>
            <person name="Sigmon B."/>
            <person name="Yu B."/>
            <person name="Obata T."/>
            <person name="Schmutz J."/>
            <person name="Schnable J."/>
        </authorList>
    </citation>
    <scope>NUCLEOTIDE SEQUENCE [LARGE SCALE GENOMIC DNA]</scope>
    <source>
        <strain evidence="2">cv. 540-79</strain>
    </source>
</reference>
<dbReference type="EMBL" id="MU630312">
    <property type="protein sequence ID" value="KAJ1254154.1"/>
    <property type="molecule type" value="Genomic_DNA"/>
</dbReference>